<keyword evidence="10" id="KW-1185">Reference proteome</keyword>
<dbReference type="AlphaFoldDB" id="A0A1I8A1F1"/>
<dbReference type="GO" id="GO:0005524">
    <property type="term" value="F:ATP binding"/>
    <property type="evidence" value="ECO:0007669"/>
    <property type="project" value="UniProtKB-KW"/>
</dbReference>
<dbReference type="Gene3D" id="1.10.240.10">
    <property type="entry name" value="Tyrosyl-Transfer RNA Synthetase"/>
    <property type="match status" value="2"/>
</dbReference>
<evidence type="ECO:0000256" key="5">
    <source>
        <dbReference type="ARBA" id="ARBA00022917"/>
    </source>
</evidence>
<evidence type="ECO:0000256" key="4">
    <source>
        <dbReference type="ARBA" id="ARBA00022840"/>
    </source>
</evidence>
<dbReference type="InterPro" id="IPR024088">
    <property type="entry name" value="Tyr-tRNA-ligase_bac-type"/>
</dbReference>
<evidence type="ECO:0000256" key="2">
    <source>
        <dbReference type="ARBA" id="ARBA00022598"/>
    </source>
</evidence>
<evidence type="ECO:0000256" key="7">
    <source>
        <dbReference type="ARBA" id="ARBA00033323"/>
    </source>
</evidence>
<keyword evidence="3 9" id="KW-0547">Nucleotide-binding</keyword>
<dbReference type="InterPro" id="IPR001412">
    <property type="entry name" value="aa-tRNA-synth_I_CS"/>
</dbReference>
<comment type="catalytic activity">
    <reaction evidence="8 9">
        <text>tRNA(Tyr) + L-tyrosine + ATP = L-tyrosyl-tRNA(Tyr) + AMP + diphosphate + H(+)</text>
        <dbReference type="Rhea" id="RHEA:10220"/>
        <dbReference type="Rhea" id="RHEA-COMP:9706"/>
        <dbReference type="Rhea" id="RHEA-COMP:9707"/>
        <dbReference type="ChEBI" id="CHEBI:15378"/>
        <dbReference type="ChEBI" id="CHEBI:30616"/>
        <dbReference type="ChEBI" id="CHEBI:33019"/>
        <dbReference type="ChEBI" id="CHEBI:58315"/>
        <dbReference type="ChEBI" id="CHEBI:78442"/>
        <dbReference type="ChEBI" id="CHEBI:78536"/>
        <dbReference type="ChEBI" id="CHEBI:456215"/>
        <dbReference type="EC" id="6.1.1.1"/>
    </reaction>
</comment>
<evidence type="ECO:0000256" key="8">
    <source>
        <dbReference type="ARBA" id="ARBA00048248"/>
    </source>
</evidence>
<sequence>MLLAVRRIQRIRHICSRYASSSSQTRDAPSVGALLDFCVDLKERKLISESHPPNIPDKQRELLNNLPGVLYAGFDPTADGLHVGNLLILTALCRSTLFNCEAIAVVGSATALIGDPSGRNSERDELQKSTVASNSAEISEQIEKILGNVRKIKNEAKTRVLNNMDWWNDKNANDFRQISEHFRVGNMLRMGAIKTRLDEVAGINYSEFCYQIFQSADWNYLAEKYNCYFQMGGSDQLGHIDSGYDFIRRMTGQLSAGICLPLVTDDKGRKLGKSVSSGRRAIWLDRKKTSPKDFYDFFYSQSDEMAAKLLMYYSLRPVGEIRDLIAHSGPNEGQLQRELAEEMTSLVHGDSGVQVEHAQAIKFPSFQHIRMSDEERTQTSHCLDKLRKDLSERRILSHVVSADDRRVEMNGRPFSKIGSSSVDLKLVDLLSITALLRSTEFGCKPVILTNSSLQAEAVNAIVSNCSKSNEVEVYDTSSWWSQISCLDFVREARSFRTEDMLNLRSLQSQMNTGVSNDVLIELIMSIKEWEKLSSDRHCLLQIATDNRSDFLEYGIRRIPGSAAIRIDAEEQTVCDRAQASLLIDPSVSLDSRLTSPYAFYQYFRNLHDTEADKLTLALSLKPLSEIEELLSNHHANLGKWVAQTELAEELTSLVHGAAGLDVARRCSKAMFGGDVQDWENLDRATLITLFGASSTAELSKKNIRTMGQLADGARLDSHRGSALMKSGAFRVNGIKYVDLNATIDFDRIQLANSGLTIVKWGRRNFSLVMWID</sequence>
<dbReference type="Gene3D" id="3.10.290.10">
    <property type="entry name" value="RNA-binding S4 domain"/>
    <property type="match status" value="1"/>
</dbReference>
<evidence type="ECO:0000256" key="6">
    <source>
        <dbReference type="ARBA" id="ARBA00023146"/>
    </source>
</evidence>
<evidence type="ECO:0000313" key="10">
    <source>
        <dbReference type="Proteomes" id="UP000095287"/>
    </source>
</evidence>
<dbReference type="EC" id="6.1.1.1" evidence="1 9"/>
<dbReference type="Gene3D" id="3.40.50.620">
    <property type="entry name" value="HUPs"/>
    <property type="match status" value="2"/>
</dbReference>
<keyword evidence="4 9" id="KW-0067">ATP-binding</keyword>
<keyword evidence="6 9" id="KW-0030">Aminoacyl-tRNA synthetase</keyword>
<dbReference type="CDD" id="cd00805">
    <property type="entry name" value="TyrRS_core"/>
    <property type="match status" value="1"/>
</dbReference>
<evidence type="ECO:0000256" key="1">
    <source>
        <dbReference type="ARBA" id="ARBA00013160"/>
    </source>
</evidence>
<dbReference type="GO" id="GO:0006437">
    <property type="term" value="P:tyrosyl-tRNA aminoacylation"/>
    <property type="evidence" value="ECO:0007669"/>
    <property type="project" value="InterPro"/>
</dbReference>
<dbReference type="GO" id="GO:0005829">
    <property type="term" value="C:cytosol"/>
    <property type="evidence" value="ECO:0007669"/>
    <property type="project" value="TreeGrafter"/>
</dbReference>
<evidence type="ECO:0000256" key="3">
    <source>
        <dbReference type="ARBA" id="ARBA00022741"/>
    </source>
</evidence>
<evidence type="ECO:0000313" key="11">
    <source>
        <dbReference type="WBParaSite" id="L893_g31718.t1"/>
    </source>
</evidence>
<dbReference type="PRINTS" id="PR01040">
    <property type="entry name" value="TRNASYNTHTYR"/>
</dbReference>
<organism evidence="10 11">
    <name type="scientific">Steinernema glaseri</name>
    <dbReference type="NCBI Taxonomy" id="37863"/>
    <lineage>
        <taxon>Eukaryota</taxon>
        <taxon>Metazoa</taxon>
        <taxon>Ecdysozoa</taxon>
        <taxon>Nematoda</taxon>
        <taxon>Chromadorea</taxon>
        <taxon>Rhabditida</taxon>
        <taxon>Tylenchina</taxon>
        <taxon>Panagrolaimomorpha</taxon>
        <taxon>Strongyloidoidea</taxon>
        <taxon>Steinernematidae</taxon>
        <taxon>Steinernema</taxon>
    </lineage>
</organism>
<dbReference type="InterPro" id="IPR036986">
    <property type="entry name" value="S4_RNA-bd_sf"/>
</dbReference>
<dbReference type="SUPFAM" id="SSF52374">
    <property type="entry name" value="Nucleotidylyl transferase"/>
    <property type="match status" value="2"/>
</dbReference>
<dbReference type="PROSITE" id="PS00178">
    <property type="entry name" value="AA_TRNA_LIGASE_I"/>
    <property type="match status" value="1"/>
</dbReference>
<comment type="similarity">
    <text evidence="9">Belongs to the class-I aminoacyl-tRNA synthetase family.</text>
</comment>
<dbReference type="InterPro" id="IPR002307">
    <property type="entry name" value="Tyr-tRNA-ligase"/>
</dbReference>
<dbReference type="NCBIfam" id="TIGR00234">
    <property type="entry name" value="tyrS"/>
    <property type="match status" value="1"/>
</dbReference>
<evidence type="ECO:0000256" key="9">
    <source>
        <dbReference type="RuleBase" id="RU361234"/>
    </source>
</evidence>
<proteinExistence type="inferred from homology"/>
<dbReference type="GO" id="GO:0003723">
    <property type="term" value="F:RNA binding"/>
    <property type="evidence" value="ECO:0007669"/>
    <property type="project" value="InterPro"/>
</dbReference>
<dbReference type="WBParaSite" id="L893_g31718.t1">
    <property type="protein sequence ID" value="L893_g31718.t1"/>
    <property type="gene ID" value="L893_g31718"/>
</dbReference>
<keyword evidence="2 9" id="KW-0436">Ligase</keyword>
<dbReference type="InterPro" id="IPR002305">
    <property type="entry name" value="aa-tRNA-synth_Ic"/>
</dbReference>
<dbReference type="InterPro" id="IPR014729">
    <property type="entry name" value="Rossmann-like_a/b/a_fold"/>
</dbReference>
<dbReference type="PANTHER" id="PTHR11766:SF0">
    <property type="entry name" value="TYROSINE--TRNA LIGASE, MITOCHONDRIAL"/>
    <property type="match status" value="1"/>
</dbReference>
<dbReference type="Pfam" id="PF00579">
    <property type="entry name" value="tRNA-synt_1b"/>
    <property type="match status" value="1"/>
</dbReference>
<dbReference type="GO" id="GO:0004831">
    <property type="term" value="F:tyrosine-tRNA ligase activity"/>
    <property type="evidence" value="ECO:0007669"/>
    <property type="project" value="UniProtKB-EC"/>
</dbReference>
<keyword evidence="5 9" id="KW-0648">Protein biosynthesis</keyword>
<dbReference type="Proteomes" id="UP000095287">
    <property type="component" value="Unplaced"/>
</dbReference>
<accession>A0A1I8A1F1</accession>
<name>A0A1I8A1F1_9BILA</name>
<dbReference type="GO" id="GO:0005739">
    <property type="term" value="C:mitochondrion"/>
    <property type="evidence" value="ECO:0007669"/>
    <property type="project" value="TreeGrafter"/>
</dbReference>
<reference evidence="11" key="1">
    <citation type="submission" date="2016-11" db="UniProtKB">
        <authorList>
            <consortium name="WormBaseParasite"/>
        </authorList>
    </citation>
    <scope>IDENTIFICATION</scope>
</reference>
<protein>
    <recommendedName>
        <fullName evidence="1 9">Tyrosine--tRNA ligase</fullName>
        <ecNumber evidence="1 9">6.1.1.1</ecNumber>
    </recommendedName>
    <alternativeName>
        <fullName evidence="7 9">Tyrosyl-tRNA synthetase</fullName>
    </alternativeName>
</protein>
<dbReference type="PANTHER" id="PTHR11766">
    <property type="entry name" value="TYROSYL-TRNA SYNTHETASE"/>
    <property type="match status" value="1"/>
</dbReference>